<dbReference type="GO" id="GO:0012505">
    <property type="term" value="C:endomembrane system"/>
    <property type="evidence" value="ECO:0007669"/>
    <property type="project" value="UniProtKB-ARBA"/>
</dbReference>
<dbReference type="Proteomes" id="UP000081671">
    <property type="component" value="Unplaced"/>
</dbReference>
<evidence type="ECO:0000256" key="3">
    <source>
        <dbReference type="ARBA" id="ARBA00022448"/>
    </source>
</evidence>
<dbReference type="InParanoid" id="A0A1S3FUC1"/>
<evidence type="ECO:0000256" key="8">
    <source>
        <dbReference type="ARBA" id="ARBA00025800"/>
    </source>
</evidence>
<evidence type="ECO:0000256" key="4">
    <source>
        <dbReference type="ARBA" id="ARBA00022692"/>
    </source>
</evidence>
<dbReference type="CTD" id="113402"/>
<dbReference type="PANTHER" id="PTHR23137">
    <property type="entry name" value="VESICLE TRANSPORT PROTEIN-RELATED"/>
    <property type="match status" value="1"/>
</dbReference>
<evidence type="ECO:0000256" key="2">
    <source>
        <dbReference type="ARBA" id="ARBA00004141"/>
    </source>
</evidence>
<evidence type="ECO:0000256" key="6">
    <source>
        <dbReference type="ARBA" id="ARBA00022989"/>
    </source>
</evidence>
<organism evidence="10 11">
    <name type="scientific">Dipodomys ordii</name>
    <name type="common">Ord's kangaroo rat</name>
    <dbReference type="NCBI Taxonomy" id="10020"/>
    <lineage>
        <taxon>Eukaryota</taxon>
        <taxon>Metazoa</taxon>
        <taxon>Chordata</taxon>
        <taxon>Craniata</taxon>
        <taxon>Vertebrata</taxon>
        <taxon>Euteleostomi</taxon>
        <taxon>Mammalia</taxon>
        <taxon>Eutheria</taxon>
        <taxon>Euarchontoglires</taxon>
        <taxon>Glires</taxon>
        <taxon>Rodentia</taxon>
        <taxon>Castorimorpha</taxon>
        <taxon>Heteromyidae</taxon>
        <taxon>Dipodomyinae</taxon>
        <taxon>Dipodomys</taxon>
    </lineage>
</organism>
<accession>A0A1S3FUC1</accession>
<reference evidence="11" key="1">
    <citation type="submission" date="2025-08" db="UniProtKB">
        <authorList>
            <consortium name="RefSeq"/>
        </authorList>
    </citation>
    <scope>IDENTIFICATION</scope>
    <source>
        <tissue evidence="11">Kidney</tissue>
    </source>
</reference>
<keyword evidence="10" id="KW-1185">Reference proteome</keyword>
<keyword evidence="6 9" id="KW-1133">Transmembrane helix</keyword>
<protein>
    <recommendedName>
        <fullName evidence="9">Vesicle transport protein</fullName>
    </recommendedName>
</protein>
<dbReference type="GO" id="GO:0016020">
    <property type="term" value="C:membrane"/>
    <property type="evidence" value="ECO:0007669"/>
    <property type="project" value="UniProtKB-SubCell"/>
</dbReference>
<dbReference type="Pfam" id="PF04178">
    <property type="entry name" value="Got1"/>
    <property type="match status" value="1"/>
</dbReference>
<comment type="caution">
    <text evidence="9">Lacks conserved residue(s) required for the propagation of feature annotation.</text>
</comment>
<evidence type="ECO:0000313" key="11">
    <source>
        <dbReference type="RefSeq" id="XP_012879975.1"/>
    </source>
</evidence>
<evidence type="ECO:0000256" key="9">
    <source>
        <dbReference type="RuleBase" id="RU363111"/>
    </source>
</evidence>
<dbReference type="InterPro" id="IPR007305">
    <property type="entry name" value="Vesicle_transpt_Got1/SFT2"/>
</dbReference>
<feature type="non-terminal residue" evidence="11">
    <location>
        <position position="1"/>
    </location>
</feature>
<feature type="transmembrane region" description="Helical" evidence="9">
    <location>
        <begin position="78"/>
        <end position="99"/>
    </location>
</feature>
<gene>
    <name evidence="11" type="primary">Sft2d1</name>
</gene>
<dbReference type="RefSeq" id="XP_012879975.1">
    <property type="nucleotide sequence ID" value="XM_013024521.1"/>
</dbReference>
<comment type="similarity">
    <text evidence="8 9">Belongs to the SFT2 family.</text>
</comment>
<evidence type="ECO:0000256" key="1">
    <source>
        <dbReference type="ARBA" id="ARBA00003566"/>
    </source>
</evidence>
<sequence length="164" mass="17828">GPPAAGSRPAGLACTLAVQTRRPRGVACARASATLIPAAEDQFLHRVRGRPSPWRPWRTCGEGVLDSTSLSFSTRLKCFVICFVAGIFFSILGTGLLWLSNKKLFAVFYTLGNLSALASTCFLMGPVKQLKKMFETTRLLATVIMLLCLVFTLCAALWTKVLTK</sequence>
<feature type="transmembrane region" description="Helical" evidence="9">
    <location>
        <begin position="105"/>
        <end position="127"/>
    </location>
</feature>
<keyword evidence="5 9" id="KW-0653">Protein transport</keyword>
<dbReference type="InterPro" id="IPR011691">
    <property type="entry name" value="Vesicle_transpt_SFT2"/>
</dbReference>
<evidence type="ECO:0000256" key="7">
    <source>
        <dbReference type="ARBA" id="ARBA00023136"/>
    </source>
</evidence>
<name>A0A1S3FUC1_DIPOR</name>
<dbReference type="PANTHER" id="PTHR23137:SF24">
    <property type="entry name" value="VESICLE TRANSPORT PROTEIN SFT2A"/>
    <property type="match status" value="1"/>
</dbReference>
<keyword evidence="3 9" id="KW-0813">Transport</keyword>
<dbReference type="AlphaFoldDB" id="A0A1S3FUC1"/>
<evidence type="ECO:0000256" key="5">
    <source>
        <dbReference type="ARBA" id="ARBA00022927"/>
    </source>
</evidence>
<dbReference type="OrthoDB" id="73614at2759"/>
<dbReference type="GO" id="GO:0016192">
    <property type="term" value="P:vesicle-mediated transport"/>
    <property type="evidence" value="ECO:0007669"/>
    <property type="project" value="InterPro"/>
</dbReference>
<keyword evidence="7 9" id="KW-0472">Membrane</keyword>
<dbReference type="KEGG" id="dord:105991794"/>
<feature type="transmembrane region" description="Helical" evidence="9">
    <location>
        <begin position="139"/>
        <end position="158"/>
    </location>
</feature>
<comment type="function">
    <text evidence="1 9">May be involved in fusion of retrograde transport vesicles derived from an endocytic compartment with the Golgi complex.</text>
</comment>
<dbReference type="GO" id="GO:0015031">
    <property type="term" value="P:protein transport"/>
    <property type="evidence" value="ECO:0007669"/>
    <property type="project" value="UniProtKB-KW"/>
</dbReference>
<proteinExistence type="inferred from homology"/>
<evidence type="ECO:0000313" key="10">
    <source>
        <dbReference type="Proteomes" id="UP000081671"/>
    </source>
</evidence>
<comment type="subcellular location">
    <subcellularLocation>
        <location evidence="2 9">Membrane</location>
        <topology evidence="2 9">Multi-pass membrane protein</topology>
    </subcellularLocation>
</comment>
<dbReference type="GeneID" id="105991794"/>
<keyword evidence="4 9" id="KW-0812">Transmembrane</keyword>
<dbReference type="GO" id="GO:0005737">
    <property type="term" value="C:cytoplasm"/>
    <property type="evidence" value="ECO:0007669"/>
    <property type="project" value="UniProtKB-ARBA"/>
</dbReference>
<dbReference type="STRING" id="10020.ENSDORP00000009688"/>